<dbReference type="Proteomes" id="UP000580043">
    <property type="component" value="Unassembled WGS sequence"/>
</dbReference>
<dbReference type="RefSeq" id="WP_169144681.1">
    <property type="nucleotide sequence ID" value="NZ_JABBGA010000003.1"/>
</dbReference>
<accession>A0A848FYN7</accession>
<comment type="caution">
    <text evidence="1">The sequence shown here is derived from an EMBL/GenBank/DDBJ whole genome shotgun (WGS) entry which is preliminary data.</text>
</comment>
<organism evidence="1 2">
    <name type="scientific">Zoogloea dura</name>
    <dbReference type="NCBI Taxonomy" id="2728840"/>
    <lineage>
        <taxon>Bacteria</taxon>
        <taxon>Pseudomonadati</taxon>
        <taxon>Pseudomonadota</taxon>
        <taxon>Betaproteobacteria</taxon>
        <taxon>Rhodocyclales</taxon>
        <taxon>Zoogloeaceae</taxon>
        <taxon>Zoogloea</taxon>
    </lineage>
</organism>
<name>A0A848FYN7_9RHOO</name>
<evidence type="ECO:0000313" key="2">
    <source>
        <dbReference type="Proteomes" id="UP000580043"/>
    </source>
</evidence>
<evidence type="ECO:0000313" key="1">
    <source>
        <dbReference type="EMBL" id="NML25028.1"/>
    </source>
</evidence>
<dbReference type="EMBL" id="JABBGA010000003">
    <property type="protein sequence ID" value="NML25028.1"/>
    <property type="molecule type" value="Genomic_DNA"/>
</dbReference>
<dbReference type="InterPro" id="IPR045459">
    <property type="entry name" value="DUF5908"/>
</dbReference>
<protein>
    <submittedName>
        <fullName evidence="1">Uncharacterized protein</fullName>
    </submittedName>
</protein>
<gene>
    <name evidence="1" type="ORF">HHL15_04705</name>
</gene>
<keyword evidence="2" id="KW-1185">Reference proteome</keyword>
<dbReference type="AlphaFoldDB" id="A0A848FYN7"/>
<proteinExistence type="predicted"/>
<dbReference type="Pfam" id="PF19265">
    <property type="entry name" value="DUF5908"/>
    <property type="match status" value="1"/>
</dbReference>
<reference evidence="1 2" key="1">
    <citation type="submission" date="2020-04" db="EMBL/GenBank/DDBJ databases">
        <title>Zoogloea sp. G-4-1-14 isolated from soil.</title>
        <authorList>
            <person name="Dahal R.H."/>
        </authorList>
    </citation>
    <scope>NUCLEOTIDE SEQUENCE [LARGE SCALE GENOMIC DNA]</scope>
    <source>
        <strain evidence="1 2">G-4-1-14</strain>
    </source>
</reference>
<sequence length="53" mass="5569">MPIIVDEVVISVEVGNAASGGTPTPPAPEADRQALVAECVQQVLDILRRDQEA</sequence>